<name>A0A6A6DN35_9PEZI</name>
<feature type="compositionally biased region" description="Acidic residues" evidence="1">
    <location>
        <begin position="27"/>
        <end position="39"/>
    </location>
</feature>
<feature type="region of interest" description="Disordered" evidence="1">
    <location>
        <begin position="238"/>
        <end position="264"/>
    </location>
</feature>
<dbReference type="InterPro" id="IPR033194">
    <property type="entry name" value="MFAP1"/>
</dbReference>
<feature type="region of interest" description="Disordered" evidence="1">
    <location>
        <begin position="319"/>
        <end position="399"/>
    </location>
</feature>
<dbReference type="InterPro" id="IPR009730">
    <property type="entry name" value="MFAP1_C"/>
</dbReference>
<sequence length="399" mass="45601">MPPPRTKKMTANPLRPARHRPGKPGAEEVELPSSDEEEEAAPKPSVKPRPAPPKASSFPKAAFQSSLAARQKQAEAERKKLEEEFETESEEEFGESGSESGSGSEESSSGEESSEEEVAPRKLLRPVFIKKNQRNQVAAPVKSQEEIAAEEEKRRQEQAKALVQAQIEKVVAERAAGKKNWDDEDNVGDIDAIDDTDDVDPEAEFAAWKLRELKRIKRERAIIEAQEAERAEIERRRNLTAAEREAEDREFLEKQKEERGDRGQMQYMQKYFHKGAFFQEDLKDLGVDRRNIMGARFEDSTNREVLPEYMQIRDMTKLGKKGRTRYRDMKSEDTGRWGDYADKRKPSDDYGVDERFRSDSYRSGGRDGATGANARPLGEKKRYGEDSSRESKRLRVDDR</sequence>
<feature type="domain" description="Micro-fibrillar-associated protein 1 C-terminal" evidence="2">
    <location>
        <begin position="113"/>
        <end position="334"/>
    </location>
</feature>
<reference evidence="3" key="1">
    <citation type="journal article" date="2020" name="Stud. Mycol.">
        <title>101 Dothideomycetes genomes: a test case for predicting lifestyles and emergence of pathogens.</title>
        <authorList>
            <person name="Haridas S."/>
            <person name="Albert R."/>
            <person name="Binder M."/>
            <person name="Bloem J."/>
            <person name="Labutti K."/>
            <person name="Salamov A."/>
            <person name="Andreopoulos B."/>
            <person name="Baker S."/>
            <person name="Barry K."/>
            <person name="Bills G."/>
            <person name="Bluhm B."/>
            <person name="Cannon C."/>
            <person name="Castanera R."/>
            <person name="Culley D."/>
            <person name="Daum C."/>
            <person name="Ezra D."/>
            <person name="Gonzalez J."/>
            <person name="Henrissat B."/>
            <person name="Kuo A."/>
            <person name="Liang C."/>
            <person name="Lipzen A."/>
            <person name="Lutzoni F."/>
            <person name="Magnuson J."/>
            <person name="Mondo S."/>
            <person name="Nolan M."/>
            <person name="Ohm R."/>
            <person name="Pangilinan J."/>
            <person name="Park H.-J."/>
            <person name="Ramirez L."/>
            <person name="Alfaro M."/>
            <person name="Sun H."/>
            <person name="Tritt A."/>
            <person name="Yoshinaga Y."/>
            <person name="Zwiers L.-H."/>
            <person name="Turgeon B."/>
            <person name="Goodwin S."/>
            <person name="Spatafora J."/>
            <person name="Crous P."/>
            <person name="Grigoriev I."/>
        </authorList>
    </citation>
    <scope>NUCLEOTIDE SEQUENCE</scope>
    <source>
        <strain evidence="3">CBS 207.26</strain>
    </source>
</reference>
<feature type="compositionally biased region" description="Acidic residues" evidence="1">
    <location>
        <begin position="108"/>
        <end position="117"/>
    </location>
</feature>
<gene>
    <name evidence="3" type="ORF">K469DRAFT_714157</name>
</gene>
<protein>
    <recommendedName>
        <fullName evidence="2">Micro-fibrillar-associated protein 1 C-terminal domain-containing protein</fullName>
    </recommendedName>
</protein>
<keyword evidence="4" id="KW-1185">Reference proteome</keyword>
<evidence type="ECO:0000259" key="2">
    <source>
        <dbReference type="Pfam" id="PF06991"/>
    </source>
</evidence>
<evidence type="ECO:0000313" key="4">
    <source>
        <dbReference type="Proteomes" id="UP000800200"/>
    </source>
</evidence>
<feature type="compositionally biased region" description="Basic and acidic residues" evidence="1">
    <location>
        <begin position="238"/>
        <end position="262"/>
    </location>
</feature>
<organism evidence="3 4">
    <name type="scientific">Zopfia rhizophila CBS 207.26</name>
    <dbReference type="NCBI Taxonomy" id="1314779"/>
    <lineage>
        <taxon>Eukaryota</taxon>
        <taxon>Fungi</taxon>
        <taxon>Dikarya</taxon>
        <taxon>Ascomycota</taxon>
        <taxon>Pezizomycotina</taxon>
        <taxon>Dothideomycetes</taxon>
        <taxon>Dothideomycetes incertae sedis</taxon>
        <taxon>Zopfiaceae</taxon>
        <taxon>Zopfia</taxon>
    </lineage>
</organism>
<evidence type="ECO:0000313" key="3">
    <source>
        <dbReference type="EMBL" id="KAF2180954.1"/>
    </source>
</evidence>
<dbReference type="Proteomes" id="UP000800200">
    <property type="component" value="Unassembled WGS sequence"/>
</dbReference>
<feature type="compositionally biased region" description="Acidic residues" evidence="1">
    <location>
        <begin position="83"/>
        <end position="94"/>
    </location>
</feature>
<dbReference type="AlphaFoldDB" id="A0A6A6DN35"/>
<proteinExistence type="predicted"/>
<feature type="region of interest" description="Disordered" evidence="1">
    <location>
        <begin position="1"/>
        <end position="155"/>
    </location>
</feature>
<feature type="compositionally biased region" description="Basic and acidic residues" evidence="1">
    <location>
        <begin position="72"/>
        <end position="82"/>
    </location>
</feature>
<feature type="compositionally biased region" description="Basic and acidic residues" evidence="1">
    <location>
        <begin position="377"/>
        <end position="399"/>
    </location>
</feature>
<feature type="compositionally biased region" description="Basic and acidic residues" evidence="1">
    <location>
        <begin position="325"/>
        <end position="360"/>
    </location>
</feature>
<dbReference type="EMBL" id="ML994655">
    <property type="protein sequence ID" value="KAF2180954.1"/>
    <property type="molecule type" value="Genomic_DNA"/>
</dbReference>
<feature type="compositionally biased region" description="Low complexity" evidence="1">
    <location>
        <begin position="95"/>
        <end position="107"/>
    </location>
</feature>
<dbReference type="OrthoDB" id="1111734at2759"/>
<dbReference type="Pfam" id="PF06991">
    <property type="entry name" value="MFAP1"/>
    <property type="match status" value="1"/>
</dbReference>
<evidence type="ECO:0000256" key="1">
    <source>
        <dbReference type="SAM" id="MobiDB-lite"/>
    </source>
</evidence>
<dbReference type="PANTHER" id="PTHR15327">
    <property type="entry name" value="MICROFIBRIL-ASSOCIATED PROTEIN"/>
    <property type="match status" value="1"/>
</dbReference>
<accession>A0A6A6DN35</accession>